<evidence type="ECO:0000313" key="5">
    <source>
        <dbReference type="Proteomes" id="UP000594480"/>
    </source>
</evidence>
<feature type="compositionally biased region" description="Pro residues" evidence="1">
    <location>
        <begin position="93"/>
        <end position="102"/>
    </location>
</feature>
<dbReference type="PANTHER" id="PTHR34301:SF8">
    <property type="entry name" value="ATPASE DOMAIN-CONTAINING PROTEIN"/>
    <property type="match status" value="1"/>
</dbReference>
<dbReference type="SUPFAM" id="SSF52540">
    <property type="entry name" value="P-loop containing nucleoside triphosphate hydrolases"/>
    <property type="match status" value="1"/>
</dbReference>
<dbReference type="Proteomes" id="UP000594480">
    <property type="component" value="Chromosome"/>
</dbReference>
<dbReference type="Gene3D" id="3.40.50.300">
    <property type="entry name" value="P-loop containing nucleotide triphosphate hydrolases"/>
    <property type="match status" value="1"/>
</dbReference>
<organism evidence="4 5">
    <name type="scientific">Microbacterium schleiferi</name>
    <dbReference type="NCBI Taxonomy" id="69362"/>
    <lineage>
        <taxon>Bacteria</taxon>
        <taxon>Bacillati</taxon>
        <taxon>Actinomycetota</taxon>
        <taxon>Actinomycetes</taxon>
        <taxon>Micrococcales</taxon>
        <taxon>Microbacteriaceae</taxon>
        <taxon>Microbacterium</taxon>
    </lineage>
</organism>
<evidence type="ECO:0000313" key="4">
    <source>
        <dbReference type="EMBL" id="QPE04578.1"/>
    </source>
</evidence>
<dbReference type="AlphaFoldDB" id="A0A7S8MXL4"/>
<dbReference type="InterPro" id="IPR006847">
    <property type="entry name" value="IF2_N"/>
</dbReference>
<reference evidence="4 5" key="1">
    <citation type="submission" date="2020-11" db="EMBL/GenBank/DDBJ databases">
        <title>Amino acid is mineralized and recycled by bacteria in oceanic microbiome.</title>
        <authorList>
            <person name="Zheng L.Y."/>
        </authorList>
    </citation>
    <scope>NUCLEOTIDE SEQUENCE [LARGE SCALE GENOMIC DNA]</scope>
    <source>
        <strain evidence="4 5">A32-1</strain>
    </source>
</reference>
<dbReference type="EMBL" id="CP064760">
    <property type="protein sequence ID" value="QPE04578.1"/>
    <property type="molecule type" value="Genomic_DNA"/>
</dbReference>
<accession>A0A7S8MXL4</accession>
<proteinExistence type="predicted"/>
<feature type="compositionally biased region" description="Basic and acidic residues" evidence="1">
    <location>
        <begin position="104"/>
        <end position="117"/>
    </location>
</feature>
<sequence length="642" mass="71838">MSSQPVSAACNRLIWQPGFAGNAQPLADTAGQVTTSGEQMAKMRVHELAAELGVDAKAVLVRLRELGEFVKSPSSSIEAPVARKVRASFGARPPRPGSPRPSPMRREHVDPHVDRPGFDPTAPSTRQFGWRSGAVAAPQHPDLLANVERVRYKYPVLRDHIDALRSLGSQVVYAGFCRQDGFRDCAIVHVRFSGAIEAGFGFTREVMIFYSPHEDLQGRTFQAAARELGGADRSITPDIFFMWSPDRRLQIKLNDWSRPAKLAIPLLIDDEDELSLITLLRDYIYARDLFYMTTPVYGASFFGRRTLLQSMRDDVFNQRVTGVFGLRKSGKTSILMQLKEELQEDKVVTVLMDLEAFPSPPEDPTDDIVSDLRRRLIAELKAHKLRTQELSQLQERPSILDLKNALQAILKHLHKDGHRILLLLDEIEYLTPADRIDIAEGDMPRIAQLLSALRSIVQESENFTFVLSGLTSAIVEGGRLYGRPNPLFSWAKAVYVKPLEREEADDLASTVGGKMGIQIEPGALEALHEASGGHAYLYRNLSSAVVQHLPTDVFQRTMTRASVLTELDDWKSRVQGNIEEMVQHVKRYYANEAVMLDVLMDSAADFKELASSEHVAVRRLKDLGLIHEQDGEFEVSVILELV</sequence>
<evidence type="ECO:0000259" key="2">
    <source>
        <dbReference type="Pfam" id="PF04760"/>
    </source>
</evidence>
<feature type="domain" description="Translation initiation factor IF-2 N-terminal" evidence="2">
    <location>
        <begin position="40"/>
        <end position="91"/>
    </location>
</feature>
<dbReference type="GO" id="GO:0016887">
    <property type="term" value="F:ATP hydrolysis activity"/>
    <property type="evidence" value="ECO:0007669"/>
    <property type="project" value="InterPro"/>
</dbReference>
<keyword evidence="4" id="KW-0648">Protein biosynthesis</keyword>
<evidence type="ECO:0000259" key="3">
    <source>
        <dbReference type="Pfam" id="PF13401"/>
    </source>
</evidence>
<feature type="region of interest" description="Disordered" evidence="1">
    <location>
        <begin position="87"/>
        <end position="125"/>
    </location>
</feature>
<dbReference type="InterPro" id="IPR027417">
    <property type="entry name" value="P-loop_NTPase"/>
</dbReference>
<keyword evidence="4" id="KW-0396">Initiation factor</keyword>
<dbReference type="PANTHER" id="PTHR34301">
    <property type="entry name" value="DNA-BINDING PROTEIN-RELATED"/>
    <property type="match status" value="1"/>
</dbReference>
<dbReference type="GO" id="GO:0003743">
    <property type="term" value="F:translation initiation factor activity"/>
    <property type="evidence" value="ECO:0007669"/>
    <property type="project" value="UniProtKB-KW"/>
</dbReference>
<dbReference type="KEGG" id="msf:IT882_15910"/>
<name>A0A7S8MXL4_9MICO</name>
<dbReference type="Pfam" id="PF13401">
    <property type="entry name" value="AAA_22"/>
    <property type="match status" value="1"/>
</dbReference>
<evidence type="ECO:0000256" key="1">
    <source>
        <dbReference type="SAM" id="MobiDB-lite"/>
    </source>
</evidence>
<protein>
    <submittedName>
        <fullName evidence="4">Translation initiation factor IF-2 N-terminal domain-containing protein</fullName>
    </submittedName>
</protein>
<dbReference type="Gene3D" id="1.10.10.2480">
    <property type="match status" value="1"/>
</dbReference>
<dbReference type="Pfam" id="PF04760">
    <property type="entry name" value="IF2_N"/>
    <property type="match status" value="1"/>
</dbReference>
<feature type="domain" description="ORC1/DEAH AAA+ ATPase" evidence="3">
    <location>
        <begin position="317"/>
        <end position="471"/>
    </location>
</feature>
<keyword evidence="5" id="KW-1185">Reference proteome</keyword>
<dbReference type="InterPro" id="IPR049945">
    <property type="entry name" value="AAA_22"/>
</dbReference>
<gene>
    <name evidence="4" type="ORF">IT882_15910</name>
</gene>